<evidence type="ECO:0000313" key="2">
    <source>
        <dbReference type="Proteomes" id="UP000009049"/>
    </source>
</evidence>
<dbReference type="OrthoDB" id="1409156at2"/>
<keyword evidence="2" id="KW-1185">Reference proteome</keyword>
<name>A4CIA1_ROBBH</name>
<dbReference type="AlphaFoldDB" id="A4CIA1"/>
<accession>A4CIA1</accession>
<sequence>MAYITTYTLSQLSKRLELHKDEVTEGVFLEHIYNDTRIYHYLNKYELRYLFNYSSILKDPITYLEQVPIQRDTRTYVQERDEKLKYHLYLECELLHKDFIGFKIPPEVKEEDLVEEFRNWFKENDFIEKYLADEITKAAIIYRYNSGFAPRYNLPKLNESYELIRELKNSGYFDIDGEFDLSKFYRDISQWVFRADNRLPIPTWKLLGKWHSFGRKSLNDIENLLERLQINHGFRNANPADVIRERLSEHHKEIIELIRMLREYFNWTYKAENVLFDVVTLENFNLKCCSNCRDLKELEVLNKSGAAGRQR</sequence>
<gene>
    <name evidence="1" type="ordered locus">RB2501_07155</name>
</gene>
<dbReference type="RefSeq" id="WP_015753416.1">
    <property type="nucleotide sequence ID" value="NC_013222.1"/>
</dbReference>
<evidence type="ECO:0000313" key="1">
    <source>
        <dbReference type="EMBL" id="EAR16659.1"/>
    </source>
</evidence>
<protein>
    <submittedName>
        <fullName evidence="1">Uncharacterized protein</fullName>
    </submittedName>
</protein>
<dbReference type="EMBL" id="CP001712">
    <property type="protein sequence ID" value="EAR16659.1"/>
    <property type="molecule type" value="Genomic_DNA"/>
</dbReference>
<reference evidence="1 2" key="1">
    <citation type="journal article" date="2009" name="J. Bacteriol.">
        <title>Complete genome sequence of Robiginitalea biformata HTCC2501.</title>
        <authorList>
            <person name="Oh H.M."/>
            <person name="Giovannoni S.J."/>
            <person name="Lee K."/>
            <person name="Ferriera S."/>
            <person name="Johnson J."/>
            <person name="Cho J.C."/>
        </authorList>
    </citation>
    <scope>NUCLEOTIDE SEQUENCE [LARGE SCALE GENOMIC DNA]</scope>
    <source>
        <strain evidence="2">ATCC BAA-864 / HTCC2501 / KCTC 12146</strain>
    </source>
</reference>
<dbReference type="HOGENOM" id="CLU_064291_0_0_10"/>
<organism evidence="1 2">
    <name type="scientific">Robiginitalea biformata (strain ATCC BAA-864 / DSM 15991 / KCTC 12146 / HTCC2501)</name>
    <dbReference type="NCBI Taxonomy" id="313596"/>
    <lineage>
        <taxon>Bacteria</taxon>
        <taxon>Pseudomonadati</taxon>
        <taxon>Bacteroidota</taxon>
        <taxon>Flavobacteriia</taxon>
        <taxon>Flavobacteriales</taxon>
        <taxon>Flavobacteriaceae</taxon>
        <taxon>Robiginitalea</taxon>
    </lineage>
</organism>
<dbReference type="eggNOG" id="ENOG5032WA6">
    <property type="taxonomic scope" value="Bacteria"/>
</dbReference>
<dbReference type="KEGG" id="rbi:RB2501_07155"/>
<dbReference type="Proteomes" id="UP000009049">
    <property type="component" value="Chromosome"/>
</dbReference>
<proteinExistence type="predicted"/>